<dbReference type="InterPro" id="IPR014044">
    <property type="entry name" value="CAP_dom"/>
</dbReference>
<dbReference type="EMBL" id="WUAV01000004">
    <property type="protein sequence ID" value="KAF1758026.1"/>
    <property type="molecule type" value="Genomic_DNA"/>
</dbReference>
<comment type="caution">
    <text evidence="3">The sequence shown here is derived from an EMBL/GenBank/DDBJ whole genome shotgun (WGS) entry which is preliminary data.</text>
</comment>
<dbReference type="InterPro" id="IPR002413">
    <property type="entry name" value="V5_allergen-like"/>
</dbReference>
<dbReference type="CTD" id="9798801"/>
<dbReference type="SUPFAM" id="SSF55797">
    <property type="entry name" value="PR-1-like"/>
    <property type="match status" value="1"/>
</dbReference>
<evidence type="ECO:0000313" key="3">
    <source>
        <dbReference type="EMBL" id="KAF1758026.1"/>
    </source>
</evidence>
<dbReference type="InterPro" id="IPR035940">
    <property type="entry name" value="CAP_sf"/>
</dbReference>
<dbReference type="PRINTS" id="PR00838">
    <property type="entry name" value="V5ALLERGEN"/>
</dbReference>
<dbReference type="GeneID" id="9798801"/>
<accession>A0A6A5GTV2</accession>
<dbReference type="FunFam" id="3.40.33.10:FF:000013">
    <property type="entry name" value="SCP-Like extracellular protein"/>
    <property type="match status" value="1"/>
</dbReference>
<dbReference type="AlphaFoldDB" id="A0A6A5GTV2"/>
<keyword evidence="1" id="KW-0732">Signal</keyword>
<feature type="chain" id="PRO_5025679891" description="SCP domain-containing protein" evidence="1">
    <location>
        <begin position="19"/>
        <end position="214"/>
    </location>
</feature>
<evidence type="ECO:0000313" key="4">
    <source>
        <dbReference type="Proteomes" id="UP000483820"/>
    </source>
</evidence>
<dbReference type="PANTHER" id="PTHR10334">
    <property type="entry name" value="CYSTEINE-RICH SECRETORY PROTEIN-RELATED"/>
    <property type="match status" value="1"/>
</dbReference>
<dbReference type="Proteomes" id="UP000483820">
    <property type="component" value="Chromosome IV"/>
</dbReference>
<dbReference type="RefSeq" id="XP_003108308.2">
    <property type="nucleotide sequence ID" value="XM_003108260.2"/>
</dbReference>
<sequence length="214" mass="22889">MRTTTIVFLFALQLDALAQFRASTQQFIVNIHNTFRSKVAMGTYVAQGITKPAGSNILKMKWDATLETSAQAYANTCQSVHSNTPGVGESLYTRYTTLPISGLDVYGGAASVAWEQEFQRFGWPSNTFTLANTSPIETTTAHATQMAWASTGSIGCGVKNCGVDPSIPGYNRAIVVCHYKSSGNILNQQIYKTGVTCSQCPTGTTCEAATGLCA</sequence>
<name>A0A6A5GTV2_CAERE</name>
<feature type="signal peptide" evidence="1">
    <location>
        <begin position="1"/>
        <end position="18"/>
    </location>
</feature>
<evidence type="ECO:0000259" key="2">
    <source>
        <dbReference type="SMART" id="SM00198"/>
    </source>
</evidence>
<dbReference type="InterPro" id="IPR001283">
    <property type="entry name" value="CRISP-related"/>
</dbReference>
<dbReference type="Gene3D" id="3.40.33.10">
    <property type="entry name" value="CAP"/>
    <property type="match status" value="1"/>
</dbReference>
<organism evidence="3 4">
    <name type="scientific">Caenorhabditis remanei</name>
    <name type="common">Caenorhabditis vulgaris</name>
    <dbReference type="NCBI Taxonomy" id="31234"/>
    <lineage>
        <taxon>Eukaryota</taxon>
        <taxon>Metazoa</taxon>
        <taxon>Ecdysozoa</taxon>
        <taxon>Nematoda</taxon>
        <taxon>Chromadorea</taxon>
        <taxon>Rhabditida</taxon>
        <taxon>Rhabditina</taxon>
        <taxon>Rhabditomorpha</taxon>
        <taxon>Rhabditoidea</taxon>
        <taxon>Rhabditidae</taxon>
        <taxon>Peloderinae</taxon>
        <taxon>Caenorhabditis</taxon>
    </lineage>
</organism>
<dbReference type="SMART" id="SM00198">
    <property type="entry name" value="SCP"/>
    <property type="match status" value="1"/>
</dbReference>
<evidence type="ECO:0000256" key="1">
    <source>
        <dbReference type="SAM" id="SignalP"/>
    </source>
</evidence>
<reference evidence="3 4" key="1">
    <citation type="submission" date="2019-12" db="EMBL/GenBank/DDBJ databases">
        <title>Chromosome-level assembly of the Caenorhabditis remanei genome.</title>
        <authorList>
            <person name="Teterina A.A."/>
            <person name="Willis J.H."/>
            <person name="Phillips P.C."/>
        </authorList>
    </citation>
    <scope>NUCLEOTIDE SEQUENCE [LARGE SCALE GENOMIC DNA]</scope>
    <source>
        <strain evidence="3 4">PX506</strain>
        <tissue evidence="3">Whole organism</tissue>
    </source>
</reference>
<proteinExistence type="predicted"/>
<gene>
    <name evidence="3" type="ORF">GCK72_014484</name>
</gene>
<dbReference type="Pfam" id="PF00188">
    <property type="entry name" value="CAP"/>
    <property type="match status" value="1"/>
</dbReference>
<protein>
    <recommendedName>
        <fullName evidence="2">SCP domain-containing protein</fullName>
    </recommendedName>
</protein>
<dbReference type="KEGG" id="crq:GCK72_014484"/>
<feature type="domain" description="SCP" evidence="2">
    <location>
        <begin position="23"/>
        <end position="187"/>
    </location>
</feature>
<dbReference type="CDD" id="cd05380">
    <property type="entry name" value="CAP_euk"/>
    <property type="match status" value="1"/>
</dbReference>
<dbReference type="PRINTS" id="PR00837">
    <property type="entry name" value="V5TPXLIKE"/>
</dbReference>